<keyword evidence="10" id="KW-1185">Reference proteome</keyword>
<feature type="domain" description="Malate synthase C-terminal" evidence="8">
    <location>
        <begin position="442"/>
        <end position="535"/>
    </location>
</feature>
<evidence type="ECO:0000313" key="9">
    <source>
        <dbReference type="EMBL" id="POM75567.1"/>
    </source>
</evidence>
<dbReference type="PANTHER" id="PTHR42902:SF2">
    <property type="entry name" value="MALATE SYNTHASE"/>
    <property type="match status" value="1"/>
</dbReference>
<dbReference type="GO" id="GO:0006099">
    <property type="term" value="P:tricarboxylic acid cycle"/>
    <property type="evidence" value="ECO:0007669"/>
    <property type="project" value="UniProtKB-KW"/>
</dbReference>
<dbReference type="OrthoDB" id="4078635at2759"/>
<feature type="active site" description="Proton acceptor" evidence="6">
    <location>
        <position position="182"/>
    </location>
</feature>
<dbReference type="GO" id="GO:0005737">
    <property type="term" value="C:cytoplasm"/>
    <property type="evidence" value="ECO:0007669"/>
    <property type="project" value="TreeGrafter"/>
</dbReference>
<evidence type="ECO:0000259" key="7">
    <source>
        <dbReference type="Pfam" id="PF01274"/>
    </source>
</evidence>
<dbReference type="GO" id="GO:0006097">
    <property type="term" value="P:glyoxylate cycle"/>
    <property type="evidence" value="ECO:0007669"/>
    <property type="project" value="UniProtKB-KW"/>
</dbReference>
<evidence type="ECO:0000313" key="10">
    <source>
        <dbReference type="Proteomes" id="UP000237271"/>
    </source>
</evidence>
<feature type="domain" description="Malate synthase TIM barrel" evidence="7">
    <location>
        <begin position="179"/>
        <end position="412"/>
    </location>
</feature>
<dbReference type="InterPro" id="IPR046363">
    <property type="entry name" value="MS_N_TIM-barrel_dom"/>
</dbReference>
<dbReference type="InterPro" id="IPR044856">
    <property type="entry name" value="Malate_synth_C_sf"/>
</dbReference>
<dbReference type="EC" id="2.3.3.9" evidence="1"/>
<dbReference type="Proteomes" id="UP000237271">
    <property type="component" value="Unassembled WGS sequence"/>
</dbReference>
<evidence type="ECO:0000256" key="3">
    <source>
        <dbReference type="ARBA" id="ARBA00022532"/>
    </source>
</evidence>
<evidence type="ECO:0000256" key="1">
    <source>
        <dbReference type="ARBA" id="ARBA00012636"/>
    </source>
</evidence>
<proteinExistence type="predicted"/>
<dbReference type="PIRSF" id="PIRSF001363">
    <property type="entry name" value="Malate_synth"/>
    <property type="match status" value="1"/>
</dbReference>
<comment type="catalytic activity">
    <reaction evidence="5">
        <text>glyoxylate + acetyl-CoA + H2O = (S)-malate + CoA + H(+)</text>
        <dbReference type="Rhea" id="RHEA:18181"/>
        <dbReference type="ChEBI" id="CHEBI:15377"/>
        <dbReference type="ChEBI" id="CHEBI:15378"/>
        <dbReference type="ChEBI" id="CHEBI:15589"/>
        <dbReference type="ChEBI" id="CHEBI:36655"/>
        <dbReference type="ChEBI" id="CHEBI:57287"/>
        <dbReference type="ChEBI" id="CHEBI:57288"/>
        <dbReference type="EC" id="2.3.3.9"/>
    </reaction>
</comment>
<dbReference type="PANTHER" id="PTHR42902">
    <property type="entry name" value="MALATE SYNTHASE"/>
    <property type="match status" value="1"/>
</dbReference>
<dbReference type="InterPro" id="IPR048355">
    <property type="entry name" value="MS_C"/>
</dbReference>
<dbReference type="FunFam" id="3.20.20.360:FF:000001">
    <property type="entry name" value="Malate synthase"/>
    <property type="match status" value="1"/>
</dbReference>
<evidence type="ECO:0000256" key="4">
    <source>
        <dbReference type="ARBA" id="ARBA00022679"/>
    </source>
</evidence>
<evidence type="ECO:0000256" key="6">
    <source>
        <dbReference type="PIRSR" id="PIRSR001363-1"/>
    </source>
</evidence>
<dbReference type="InterPro" id="IPR006252">
    <property type="entry name" value="Malate_synthA"/>
</dbReference>
<keyword evidence="4" id="KW-0808">Transferase</keyword>
<comment type="caution">
    <text evidence="9">The sequence shown here is derived from an EMBL/GenBank/DDBJ whole genome shotgun (WGS) entry which is preliminary data.</text>
</comment>
<dbReference type="Gene3D" id="1.20.1220.12">
    <property type="entry name" value="Malate synthase, domain III"/>
    <property type="match status" value="1"/>
</dbReference>
<dbReference type="InterPro" id="IPR011076">
    <property type="entry name" value="Malate_synth_sf"/>
</dbReference>
<dbReference type="Gene3D" id="3.20.20.360">
    <property type="entry name" value="Malate synthase, domain 3"/>
    <property type="match status" value="1"/>
</dbReference>
<accession>A0A2P4YCM9</accession>
<dbReference type="Pfam" id="PF01274">
    <property type="entry name" value="MS_TIM-barrel"/>
    <property type="match status" value="1"/>
</dbReference>
<name>A0A2P4YCM9_9STRA</name>
<dbReference type="InterPro" id="IPR001465">
    <property type="entry name" value="Malate_synthase_TIM"/>
</dbReference>
<dbReference type="FunFam" id="1.20.1220.12:FF:000001">
    <property type="entry name" value="Malate synthase"/>
    <property type="match status" value="1"/>
</dbReference>
<evidence type="ECO:0000256" key="5">
    <source>
        <dbReference type="ARBA" id="ARBA00047918"/>
    </source>
</evidence>
<dbReference type="SUPFAM" id="SSF51645">
    <property type="entry name" value="Malate synthase G"/>
    <property type="match status" value="1"/>
</dbReference>
<dbReference type="AlphaFoldDB" id="A0A2P4YCM9"/>
<reference evidence="9 10" key="1">
    <citation type="journal article" date="2017" name="Genome Biol. Evol.">
        <title>Phytophthora megakarya and P. palmivora, closely related causal agents of cacao black pod rot, underwent increases in genome sizes and gene numbers by different mechanisms.</title>
        <authorList>
            <person name="Ali S.S."/>
            <person name="Shao J."/>
            <person name="Lary D.J."/>
            <person name="Kronmiller B."/>
            <person name="Shen D."/>
            <person name="Strem M.D."/>
            <person name="Amoako-Attah I."/>
            <person name="Akrofi A.Y."/>
            <person name="Begoude B.A."/>
            <person name="Ten Hoopen G.M."/>
            <person name="Coulibaly K."/>
            <person name="Kebe B.I."/>
            <person name="Melnick R.L."/>
            <person name="Guiltinan M.J."/>
            <person name="Tyler B.M."/>
            <person name="Meinhardt L.W."/>
            <person name="Bailey B.A."/>
        </authorList>
    </citation>
    <scope>NUCLEOTIDE SEQUENCE [LARGE SCALE GENOMIC DNA]</scope>
    <source>
        <strain evidence="10">sbr112.9</strain>
    </source>
</reference>
<organism evidence="9 10">
    <name type="scientific">Phytophthora palmivora</name>
    <dbReference type="NCBI Taxonomy" id="4796"/>
    <lineage>
        <taxon>Eukaryota</taxon>
        <taxon>Sar</taxon>
        <taxon>Stramenopiles</taxon>
        <taxon>Oomycota</taxon>
        <taxon>Peronosporomycetes</taxon>
        <taxon>Peronosporales</taxon>
        <taxon>Peronosporaceae</taxon>
        <taxon>Phytophthora</taxon>
    </lineage>
</organism>
<evidence type="ECO:0000256" key="2">
    <source>
        <dbReference type="ARBA" id="ARBA00022435"/>
    </source>
</evidence>
<protein>
    <recommendedName>
        <fullName evidence="1">malate synthase</fullName>
        <ecNumber evidence="1">2.3.3.9</ecNumber>
    </recommendedName>
</protein>
<feature type="active site" description="Proton donor" evidence="6">
    <location>
        <position position="475"/>
    </location>
</feature>
<sequence>MDRINRLQAHISTSPAPPPSTIDVFVAPRDPSCPQHVYDAVLSPAAVEFVVELAATFQVEVEQLHARRQARRLATEQNGVMPHFLVETRAIRQDEAWKIDPQPEALRDRRVDIGDVSPAKREFLLRALNSGAQGVQVDFDDGHCPTWANTIQGHFNVLQATRGLLEISGEKIVANPALLIVRPRAWNMDEPHMLVNGRIVPGALFDFGMHLFQNGKHLLQNGTGPFLYLPKVSPPYHDMKSVLEGYKEAASWRKIFEYTEKKLELPHGSIKATVLIENIFAAFEMDEILFELRHHSSGLNCGMWDYTASIVVNFRRRLDFLLPDRQHYVSMKSDFLRYYMDLLILTCKRRHAPATTGMVPFVLAELPSGVSQAETIEKARSGKTMEALAGSDGALVYDLSLVKPVSEAFKTDNSKAGSSFPVALDEALFTKMLLSLPQGDVTLQSVETNVRVALLYVLHWLFGHGTVVVNGCIEDSATAEISRAQLWQWVYHQVPIAGTSQRVNAVLIEEMISKVLHVENDMQRYPAQYIEAARHLVFLLSTMRSPPTFITTFLQEQGTLMKILNVVQ</sequence>
<evidence type="ECO:0000259" key="8">
    <source>
        <dbReference type="Pfam" id="PF20659"/>
    </source>
</evidence>
<keyword evidence="3" id="KW-0816">Tricarboxylic acid cycle</keyword>
<keyword evidence="2" id="KW-0329">Glyoxylate bypass</keyword>
<gene>
    <name evidence="9" type="ORF">PHPALM_7316</name>
</gene>
<dbReference type="Pfam" id="PF20659">
    <property type="entry name" value="MS_C"/>
    <property type="match status" value="1"/>
</dbReference>
<dbReference type="GO" id="GO:0004474">
    <property type="term" value="F:malate synthase activity"/>
    <property type="evidence" value="ECO:0007669"/>
    <property type="project" value="UniProtKB-EC"/>
</dbReference>
<dbReference type="EMBL" id="NCKW01003754">
    <property type="protein sequence ID" value="POM75567.1"/>
    <property type="molecule type" value="Genomic_DNA"/>
</dbReference>